<dbReference type="AlphaFoldDB" id="A0A9D0ZSV5"/>
<feature type="binding site" evidence="17">
    <location>
        <begin position="14"/>
        <end position="21"/>
    </location>
    <ligand>
        <name>NADP(+)</name>
        <dbReference type="ChEBI" id="CHEBI:58349"/>
    </ligand>
</feature>
<evidence type="ECO:0000256" key="5">
    <source>
        <dbReference type="ARBA" id="ARBA00013213"/>
    </source>
</evidence>
<dbReference type="InterPro" id="IPR016204">
    <property type="entry name" value="HDH"/>
</dbReference>
<dbReference type="GO" id="GO:0046872">
    <property type="term" value="F:metal ion binding"/>
    <property type="evidence" value="ECO:0007669"/>
    <property type="project" value="UniProtKB-KW"/>
</dbReference>
<dbReference type="Gene3D" id="3.40.50.720">
    <property type="entry name" value="NAD(P)-binding Rossmann-like Domain"/>
    <property type="match status" value="1"/>
</dbReference>
<keyword evidence="14 18" id="KW-0486">Methionine biosynthesis</keyword>
<keyword evidence="10 17" id="KW-0521">NADP</keyword>
<dbReference type="Pfam" id="PF01842">
    <property type="entry name" value="ACT"/>
    <property type="match status" value="1"/>
</dbReference>
<dbReference type="Pfam" id="PF00742">
    <property type="entry name" value="Homoserine_dh"/>
    <property type="match status" value="1"/>
</dbReference>
<evidence type="ECO:0000256" key="9">
    <source>
        <dbReference type="ARBA" id="ARBA00022723"/>
    </source>
</evidence>
<evidence type="ECO:0000256" key="12">
    <source>
        <dbReference type="ARBA" id="ARBA00023027"/>
    </source>
</evidence>
<dbReference type="InterPro" id="IPR002912">
    <property type="entry name" value="ACT_dom"/>
</dbReference>
<gene>
    <name evidence="21" type="ORF">IAB26_00385</name>
</gene>
<comment type="similarity">
    <text evidence="4 19">Belongs to the homoserine dehydrogenase family.</text>
</comment>
<dbReference type="PIRSF" id="PIRSF000098">
    <property type="entry name" value="Homoser_dehydrog"/>
    <property type="match status" value="1"/>
</dbReference>
<accession>A0A9D0ZSV5</accession>
<dbReference type="PROSITE" id="PS51671">
    <property type="entry name" value="ACT"/>
    <property type="match status" value="1"/>
</dbReference>
<evidence type="ECO:0000256" key="2">
    <source>
        <dbReference type="ARBA" id="ARBA00005056"/>
    </source>
</evidence>
<comment type="caution">
    <text evidence="21">The sequence shown here is derived from an EMBL/GenBank/DDBJ whole genome shotgun (WGS) entry which is preliminary data.</text>
</comment>
<evidence type="ECO:0000256" key="11">
    <source>
        <dbReference type="ARBA" id="ARBA00023002"/>
    </source>
</evidence>
<keyword evidence="7 18" id="KW-0028">Amino-acid biosynthesis</keyword>
<dbReference type="InterPro" id="IPR045865">
    <property type="entry name" value="ACT-like_dom_sf"/>
</dbReference>
<feature type="active site" description="Proton donor" evidence="16">
    <location>
        <position position="210"/>
    </location>
</feature>
<dbReference type="PROSITE" id="PS01042">
    <property type="entry name" value="HOMOSER_DHGENASE"/>
    <property type="match status" value="1"/>
</dbReference>
<evidence type="ECO:0000256" key="16">
    <source>
        <dbReference type="PIRSR" id="PIRSR000098-1"/>
    </source>
</evidence>
<comment type="catalytic activity">
    <reaction evidence="15">
        <text>L-homoserine + NADP(+) = L-aspartate 4-semialdehyde + NADPH + H(+)</text>
        <dbReference type="Rhea" id="RHEA:15761"/>
        <dbReference type="ChEBI" id="CHEBI:15378"/>
        <dbReference type="ChEBI" id="CHEBI:57476"/>
        <dbReference type="ChEBI" id="CHEBI:57783"/>
        <dbReference type="ChEBI" id="CHEBI:58349"/>
        <dbReference type="ChEBI" id="CHEBI:537519"/>
        <dbReference type="EC" id="1.1.1.3"/>
    </reaction>
    <physiologicalReaction direction="right-to-left" evidence="15">
        <dbReference type="Rhea" id="RHEA:15763"/>
    </physiologicalReaction>
</comment>
<keyword evidence="11 18" id="KW-0560">Oxidoreductase</keyword>
<dbReference type="Gene3D" id="3.30.360.10">
    <property type="entry name" value="Dihydrodipicolinate Reductase, domain 2"/>
    <property type="match status" value="1"/>
</dbReference>
<evidence type="ECO:0000256" key="15">
    <source>
        <dbReference type="ARBA" id="ARBA00048841"/>
    </source>
</evidence>
<evidence type="ECO:0000256" key="3">
    <source>
        <dbReference type="ARBA" id="ARBA00005062"/>
    </source>
</evidence>
<dbReference type="SUPFAM" id="SSF51735">
    <property type="entry name" value="NAD(P)-binding Rossmann-fold domains"/>
    <property type="match status" value="1"/>
</dbReference>
<comment type="cofactor">
    <cofactor evidence="1">
        <name>a metal cation</name>
        <dbReference type="ChEBI" id="CHEBI:25213"/>
    </cofactor>
</comment>
<sequence length="434" mass="47145">MKTIENKKIRIALLGLGTVGGGVYEVLGGLESELPDKIGAKLEIGKILVRDLTKAGRNVKDPSVLTNDWNSILKDPTIDIVVEVMGGMEPAKTYILQALQSGKNVVTANKDLLAAYGKEILNAAEEAGKDLLFEAAVAGGIPIIRPLKQCLLGNHITEVMGIVNGTTNFILSKMTSEGMEFQEALALATRLGYAEADPTADIEGLDAARKVAILASIAFHSRVVFDDVYTEGITKITATDIRYAREMGCDIKLLGVARDTPEGIEARVHPMLIPSSHPLASVQDSFNAVFLHGDAVDDAMFYGRGAGKLPTASAVVGDILECARNILWSCTGRIACSCYREIPVKKMEDIRSRYFLRMQVEDRYGVLASVASVFGNNCVSIEKIVQKDRWETTAELVVITDPVKERHLRDSLAVFEGMSIIKEISSVIRVYGDK</sequence>
<dbReference type="EC" id="1.1.1.3" evidence="5 18"/>
<dbReference type="InterPro" id="IPR036291">
    <property type="entry name" value="NAD(P)-bd_dom_sf"/>
</dbReference>
<dbReference type="InterPro" id="IPR019811">
    <property type="entry name" value="HDH_CS"/>
</dbReference>
<evidence type="ECO:0000256" key="4">
    <source>
        <dbReference type="ARBA" id="ARBA00006753"/>
    </source>
</evidence>
<evidence type="ECO:0000256" key="18">
    <source>
        <dbReference type="RuleBase" id="RU000579"/>
    </source>
</evidence>
<dbReference type="EMBL" id="DVFT01000005">
    <property type="protein sequence ID" value="HIQ95003.1"/>
    <property type="molecule type" value="Genomic_DNA"/>
</dbReference>
<dbReference type="Gene3D" id="3.30.70.260">
    <property type="match status" value="1"/>
</dbReference>
<dbReference type="InterPro" id="IPR005106">
    <property type="entry name" value="Asp/hSer_DH_NAD-bd"/>
</dbReference>
<evidence type="ECO:0000256" key="7">
    <source>
        <dbReference type="ARBA" id="ARBA00022605"/>
    </source>
</evidence>
<evidence type="ECO:0000313" key="22">
    <source>
        <dbReference type="Proteomes" id="UP000886886"/>
    </source>
</evidence>
<organism evidence="21 22">
    <name type="scientific">Candidatus Limivivens merdigallinarum</name>
    <dbReference type="NCBI Taxonomy" id="2840859"/>
    <lineage>
        <taxon>Bacteria</taxon>
        <taxon>Bacillati</taxon>
        <taxon>Bacillota</taxon>
        <taxon>Clostridia</taxon>
        <taxon>Lachnospirales</taxon>
        <taxon>Lachnospiraceae</taxon>
        <taxon>Lachnospiraceae incertae sedis</taxon>
        <taxon>Candidatus Limivivens</taxon>
    </lineage>
</organism>
<dbReference type="Pfam" id="PF03447">
    <property type="entry name" value="NAD_binding_3"/>
    <property type="match status" value="1"/>
</dbReference>
<evidence type="ECO:0000313" key="21">
    <source>
        <dbReference type="EMBL" id="HIQ95003.1"/>
    </source>
</evidence>
<evidence type="ECO:0000256" key="8">
    <source>
        <dbReference type="ARBA" id="ARBA00022697"/>
    </source>
</evidence>
<evidence type="ECO:0000256" key="13">
    <source>
        <dbReference type="ARBA" id="ARBA00023053"/>
    </source>
</evidence>
<dbReference type="CDD" id="cd04881">
    <property type="entry name" value="ACT_HSDH-Hom"/>
    <property type="match status" value="1"/>
</dbReference>
<protein>
    <recommendedName>
        <fullName evidence="6 18">Homoserine dehydrogenase</fullName>
        <ecNumber evidence="5 18">1.1.1.3</ecNumber>
    </recommendedName>
</protein>
<keyword evidence="13" id="KW-0915">Sodium</keyword>
<dbReference type="GO" id="GO:0009088">
    <property type="term" value="P:threonine biosynthetic process"/>
    <property type="evidence" value="ECO:0007669"/>
    <property type="project" value="UniProtKB-KW"/>
</dbReference>
<dbReference type="FunFam" id="3.40.50.720:FF:000062">
    <property type="entry name" value="Homoserine dehydrogenase"/>
    <property type="match status" value="1"/>
</dbReference>
<feature type="domain" description="ACT" evidence="20">
    <location>
        <begin position="355"/>
        <end position="434"/>
    </location>
</feature>
<dbReference type="InterPro" id="IPR001342">
    <property type="entry name" value="HDH_cat"/>
</dbReference>
<dbReference type="GO" id="GO:0050661">
    <property type="term" value="F:NADP binding"/>
    <property type="evidence" value="ECO:0007669"/>
    <property type="project" value="InterPro"/>
</dbReference>
<evidence type="ECO:0000256" key="19">
    <source>
        <dbReference type="RuleBase" id="RU004171"/>
    </source>
</evidence>
<comment type="pathway">
    <text evidence="2 18">Amino-acid biosynthesis; L-threonine biosynthesis; L-threonine from L-aspartate: step 3/5.</text>
</comment>
<reference evidence="21" key="1">
    <citation type="submission" date="2020-10" db="EMBL/GenBank/DDBJ databases">
        <authorList>
            <person name="Gilroy R."/>
        </authorList>
    </citation>
    <scope>NUCLEOTIDE SEQUENCE</scope>
    <source>
        <strain evidence="21">ChiSjej3B21-11622</strain>
    </source>
</reference>
<keyword evidence="12" id="KW-0520">NAD</keyword>
<dbReference type="SUPFAM" id="SSF55347">
    <property type="entry name" value="Glyceraldehyde-3-phosphate dehydrogenase-like, C-terminal domain"/>
    <property type="match status" value="1"/>
</dbReference>
<evidence type="ECO:0000256" key="17">
    <source>
        <dbReference type="PIRSR" id="PIRSR000098-2"/>
    </source>
</evidence>
<evidence type="ECO:0000256" key="14">
    <source>
        <dbReference type="ARBA" id="ARBA00023167"/>
    </source>
</evidence>
<feature type="binding site" evidence="17">
    <location>
        <position position="110"/>
    </location>
    <ligand>
        <name>NADPH</name>
        <dbReference type="ChEBI" id="CHEBI:57783"/>
    </ligand>
</feature>
<evidence type="ECO:0000256" key="1">
    <source>
        <dbReference type="ARBA" id="ARBA00001920"/>
    </source>
</evidence>
<dbReference type="PANTHER" id="PTHR43331">
    <property type="entry name" value="HOMOSERINE DEHYDROGENASE"/>
    <property type="match status" value="1"/>
</dbReference>
<dbReference type="GO" id="GO:0009086">
    <property type="term" value="P:methionine biosynthetic process"/>
    <property type="evidence" value="ECO:0007669"/>
    <property type="project" value="UniProtKB-KW"/>
</dbReference>
<evidence type="ECO:0000259" key="20">
    <source>
        <dbReference type="PROSITE" id="PS51671"/>
    </source>
</evidence>
<dbReference type="PANTHER" id="PTHR43331:SF1">
    <property type="entry name" value="HOMOSERINE DEHYDROGENASE"/>
    <property type="match status" value="1"/>
</dbReference>
<reference evidence="21" key="2">
    <citation type="journal article" date="2021" name="PeerJ">
        <title>Extensive microbial diversity within the chicken gut microbiome revealed by metagenomics and culture.</title>
        <authorList>
            <person name="Gilroy R."/>
            <person name="Ravi A."/>
            <person name="Getino M."/>
            <person name="Pursley I."/>
            <person name="Horton D.L."/>
            <person name="Alikhan N.F."/>
            <person name="Baker D."/>
            <person name="Gharbi K."/>
            <person name="Hall N."/>
            <person name="Watson M."/>
            <person name="Adriaenssens E.M."/>
            <person name="Foster-Nyarko E."/>
            <person name="Jarju S."/>
            <person name="Secka A."/>
            <person name="Antonio M."/>
            <person name="Oren A."/>
            <person name="Chaudhuri R.R."/>
            <person name="La Ragione R."/>
            <person name="Hildebrand F."/>
            <person name="Pallen M.J."/>
        </authorList>
    </citation>
    <scope>NUCLEOTIDE SEQUENCE</scope>
    <source>
        <strain evidence="21">ChiSjej3B21-11622</strain>
    </source>
</reference>
<name>A0A9D0ZSV5_9FIRM</name>
<keyword evidence="9" id="KW-0479">Metal-binding</keyword>
<dbReference type="NCBIfam" id="NF004976">
    <property type="entry name" value="PRK06349.1"/>
    <property type="match status" value="1"/>
</dbReference>
<proteinExistence type="inferred from homology"/>
<evidence type="ECO:0000256" key="10">
    <source>
        <dbReference type="ARBA" id="ARBA00022857"/>
    </source>
</evidence>
<dbReference type="Proteomes" id="UP000886886">
    <property type="component" value="Unassembled WGS sequence"/>
</dbReference>
<dbReference type="GO" id="GO:0004412">
    <property type="term" value="F:homoserine dehydrogenase activity"/>
    <property type="evidence" value="ECO:0007669"/>
    <property type="project" value="UniProtKB-EC"/>
</dbReference>
<dbReference type="SUPFAM" id="SSF55021">
    <property type="entry name" value="ACT-like"/>
    <property type="match status" value="1"/>
</dbReference>
<dbReference type="FunFam" id="3.30.360.10:FF:000005">
    <property type="entry name" value="Homoserine dehydrogenase"/>
    <property type="match status" value="1"/>
</dbReference>
<comment type="pathway">
    <text evidence="3 18">Amino-acid biosynthesis; L-methionine biosynthesis via de novo pathway; L-homoserine from L-aspartate: step 3/3.</text>
</comment>
<evidence type="ECO:0000256" key="6">
    <source>
        <dbReference type="ARBA" id="ARBA00013376"/>
    </source>
</evidence>
<keyword evidence="8 18" id="KW-0791">Threonine biosynthesis</keyword>
<feature type="binding site" evidence="17">
    <location>
        <position position="195"/>
    </location>
    <ligand>
        <name>L-homoserine</name>
        <dbReference type="ChEBI" id="CHEBI:57476"/>
    </ligand>
</feature>